<name>A0A9X2ME09_9FIRM</name>
<dbReference type="AlphaFoldDB" id="A0A9X2ME09"/>
<keyword evidence="2" id="KW-1185">Reference proteome</keyword>
<dbReference type="RefSeq" id="WP_257560907.1">
    <property type="nucleotide sequence ID" value="NZ_JANKBY010000516.1"/>
</dbReference>
<reference evidence="1" key="1">
    <citation type="submission" date="2022-07" db="EMBL/GenBank/DDBJ databases">
        <title>Enhanced cultured diversity of the mouse gut microbiota enables custom-made synthetic communities.</title>
        <authorList>
            <person name="Afrizal A."/>
        </authorList>
    </citation>
    <scope>NUCLEOTIDE SEQUENCE</scope>
    <source>
        <strain evidence="1">DSM 29186</strain>
    </source>
</reference>
<dbReference type="Proteomes" id="UP001140817">
    <property type="component" value="Unassembled WGS sequence"/>
</dbReference>
<organism evidence="1 2">
    <name type="scientific">Terrisporobacter muris</name>
    <dbReference type="NCBI Taxonomy" id="2963284"/>
    <lineage>
        <taxon>Bacteria</taxon>
        <taxon>Bacillati</taxon>
        <taxon>Bacillota</taxon>
        <taxon>Clostridia</taxon>
        <taxon>Peptostreptococcales</taxon>
        <taxon>Peptostreptococcaceae</taxon>
        <taxon>Terrisporobacter</taxon>
    </lineage>
</organism>
<evidence type="ECO:0000313" key="2">
    <source>
        <dbReference type="Proteomes" id="UP001140817"/>
    </source>
</evidence>
<comment type="caution">
    <text evidence="1">The sequence shown here is derived from an EMBL/GenBank/DDBJ whole genome shotgun (WGS) entry which is preliminary data.</text>
</comment>
<sequence>MGKLSKGQIEMISVSALNMSLCNFKEINPNINWNDKEPSWDGYIKITIIKKVY</sequence>
<gene>
    <name evidence="1" type="ORF">NSA58_19915</name>
</gene>
<accession>A0A9X2ME09</accession>
<dbReference type="EMBL" id="JANKBY010000516">
    <property type="protein sequence ID" value="MCR1825033.1"/>
    <property type="molecule type" value="Genomic_DNA"/>
</dbReference>
<proteinExistence type="predicted"/>
<protein>
    <submittedName>
        <fullName evidence="1">Uncharacterized protein</fullName>
    </submittedName>
</protein>
<evidence type="ECO:0000313" key="1">
    <source>
        <dbReference type="EMBL" id="MCR1825033.1"/>
    </source>
</evidence>